<name>A0ABD3V7X7_SINWO</name>
<dbReference type="Gene3D" id="1.20.90.10">
    <property type="entry name" value="Phospholipase A2 domain"/>
    <property type="match status" value="1"/>
</dbReference>
<evidence type="ECO:0000313" key="5">
    <source>
        <dbReference type="EMBL" id="KAL3856663.1"/>
    </source>
</evidence>
<dbReference type="Pfam" id="PF05826">
    <property type="entry name" value="Phospholip_A2_2"/>
    <property type="match status" value="1"/>
</dbReference>
<dbReference type="EMBL" id="JBJQND010000013">
    <property type="protein sequence ID" value="KAL3856663.1"/>
    <property type="molecule type" value="Genomic_DNA"/>
</dbReference>
<evidence type="ECO:0000313" key="6">
    <source>
        <dbReference type="Proteomes" id="UP001634394"/>
    </source>
</evidence>
<gene>
    <name evidence="5" type="ORF">ACJMK2_011391</name>
</gene>
<keyword evidence="3" id="KW-0732">Signal</keyword>
<protein>
    <recommendedName>
        <fullName evidence="4">Phospholipase A2-like central domain-containing protein</fullName>
    </recommendedName>
</protein>
<evidence type="ECO:0000259" key="4">
    <source>
        <dbReference type="Pfam" id="PF05826"/>
    </source>
</evidence>
<feature type="signal peptide" evidence="3">
    <location>
        <begin position="1"/>
        <end position="23"/>
    </location>
</feature>
<feature type="domain" description="Phospholipase A2-like central" evidence="4">
    <location>
        <begin position="63"/>
        <end position="166"/>
    </location>
</feature>
<sequence>MSVSLIAGLIVASIGISMRCVECRIKTSDVGTSKSQRMMSVHGRFLESIWTDLKDINKILNVIYPGTNWCGVGDVAKNPIDYGTSVETDKCCQEHDGCDIFITARGTKYNLTNTALYTVSGCNCDKKFLDCMVGVAKSESSAERDRFTANDFGKIFFNIIHPNCLVEDHPLVCDVYGLLGSCVESHRDTGKPKVWQFETGPNFPKL</sequence>
<comment type="subcellular location">
    <subcellularLocation>
        <location evidence="1">Secreted</location>
    </subcellularLocation>
</comment>
<evidence type="ECO:0000256" key="2">
    <source>
        <dbReference type="ARBA" id="ARBA00022525"/>
    </source>
</evidence>
<dbReference type="InterPro" id="IPR033113">
    <property type="entry name" value="PLA2_histidine"/>
</dbReference>
<keyword evidence="6" id="KW-1185">Reference proteome</keyword>
<feature type="chain" id="PRO_5044833705" description="Phospholipase A2-like central domain-containing protein" evidence="3">
    <location>
        <begin position="24"/>
        <end position="206"/>
    </location>
</feature>
<accession>A0ABD3V7X7</accession>
<dbReference type="InterPro" id="IPR016090">
    <property type="entry name" value="PLA2-like_dom"/>
</dbReference>
<dbReference type="PANTHER" id="PTHR12253">
    <property type="entry name" value="RH14732P"/>
    <property type="match status" value="1"/>
</dbReference>
<reference evidence="5 6" key="1">
    <citation type="submission" date="2024-11" db="EMBL/GenBank/DDBJ databases">
        <title>Chromosome-level genome assembly of the freshwater bivalve Anodonta woodiana.</title>
        <authorList>
            <person name="Chen X."/>
        </authorList>
    </citation>
    <scope>NUCLEOTIDE SEQUENCE [LARGE SCALE GENOMIC DNA]</scope>
    <source>
        <strain evidence="5">MN2024</strain>
        <tissue evidence="5">Gills</tissue>
    </source>
</reference>
<evidence type="ECO:0000256" key="3">
    <source>
        <dbReference type="SAM" id="SignalP"/>
    </source>
</evidence>
<evidence type="ECO:0000256" key="1">
    <source>
        <dbReference type="ARBA" id="ARBA00004613"/>
    </source>
</evidence>
<dbReference type="GO" id="GO:0005576">
    <property type="term" value="C:extracellular region"/>
    <property type="evidence" value="ECO:0007669"/>
    <property type="project" value="UniProtKB-SubCell"/>
</dbReference>
<dbReference type="AlphaFoldDB" id="A0ABD3V7X7"/>
<dbReference type="SUPFAM" id="SSF48619">
    <property type="entry name" value="Phospholipase A2, PLA2"/>
    <property type="match status" value="1"/>
</dbReference>
<dbReference type="InterPro" id="IPR036444">
    <property type="entry name" value="PLipase_A2_dom_sf"/>
</dbReference>
<dbReference type="Proteomes" id="UP001634394">
    <property type="component" value="Unassembled WGS sequence"/>
</dbReference>
<proteinExistence type="predicted"/>
<comment type="caution">
    <text evidence="5">The sequence shown here is derived from an EMBL/GenBank/DDBJ whole genome shotgun (WGS) entry which is preliminary data.</text>
</comment>
<keyword evidence="2" id="KW-0964">Secreted</keyword>
<organism evidence="5 6">
    <name type="scientific">Sinanodonta woodiana</name>
    <name type="common">Chinese pond mussel</name>
    <name type="synonym">Anodonta woodiana</name>
    <dbReference type="NCBI Taxonomy" id="1069815"/>
    <lineage>
        <taxon>Eukaryota</taxon>
        <taxon>Metazoa</taxon>
        <taxon>Spiralia</taxon>
        <taxon>Lophotrochozoa</taxon>
        <taxon>Mollusca</taxon>
        <taxon>Bivalvia</taxon>
        <taxon>Autobranchia</taxon>
        <taxon>Heteroconchia</taxon>
        <taxon>Palaeoheterodonta</taxon>
        <taxon>Unionida</taxon>
        <taxon>Unionoidea</taxon>
        <taxon>Unionidae</taxon>
        <taxon>Unioninae</taxon>
        <taxon>Sinanodonta</taxon>
    </lineage>
</organism>
<dbReference type="PROSITE" id="PS00118">
    <property type="entry name" value="PA2_HIS"/>
    <property type="match status" value="1"/>
</dbReference>